<evidence type="ECO:0008006" key="4">
    <source>
        <dbReference type="Google" id="ProtNLM"/>
    </source>
</evidence>
<proteinExistence type="predicted"/>
<evidence type="ECO:0000313" key="2">
    <source>
        <dbReference type="EMBL" id="UPK71388.1"/>
    </source>
</evidence>
<name>A0ABY4I5N2_CHIFI</name>
<reference evidence="2 3" key="1">
    <citation type="submission" date="2022-04" db="EMBL/GenBank/DDBJ databases">
        <title>The arsenic-methylating capacity of Chitinophaga filiformis YT5 during chitin decomposition.</title>
        <authorList>
            <person name="Chen G."/>
            <person name="Liang Y."/>
        </authorList>
    </citation>
    <scope>NUCLEOTIDE SEQUENCE [LARGE SCALE GENOMIC DNA]</scope>
    <source>
        <strain evidence="2 3">YT5</strain>
    </source>
</reference>
<dbReference type="RefSeq" id="WP_247813467.1">
    <property type="nucleotide sequence ID" value="NZ_CP095855.1"/>
</dbReference>
<keyword evidence="1" id="KW-0175">Coiled coil</keyword>
<keyword evidence="3" id="KW-1185">Reference proteome</keyword>
<feature type="coiled-coil region" evidence="1">
    <location>
        <begin position="251"/>
        <end position="285"/>
    </location>
</feature>
<sequence length="615" mass="68290">MHSNQGLNMASGFLLHELRVTGPTVPDAFVTFSAGLNIISGASNTGKSYIFQCLDYMFGAKNPPKKIDESLHYAYCHLTVSDMAGRAFTLKSDLRGGNVELFDGDYNTTLISSPISVLGRVHNDDSQDSVSQFFLSLCNLQHKKLKKNEKGQKRNLTFRDLARLSLVDEEEILTSGSPILGNNPYDKTGQISAFKLLLTGIDDSELVEKLGDKEIANRRGKLEMLNSLISDLRTEITQAGVDVDQNQLTRISVAEQQISQQLRQADQVNRELAHTRTTIEDARRADVIQHAELSNVLERSQILAYQYESDASRLASTIEACELFAAEKAPEQACPLCHTQLQRPPGQTNLDAISAACQQELVKIQLLQTELKASQLALQNEISAKSAAITDADEHIRRINGEIESRVNNIVSEHLTQLQALQTTREAIQLQQMRLVRMANLEASKQEIEGSITTRSGKVAKEALSSTIEPLNRQMLGVLQQCQYPGITTVSFNEEKLDFIISGRDRELTGKGYRAITYATFIVGLQLHIISRPYGICTPVLDSPLVTYRKPETEGEEIPVDLAMNFYRYLATSTLPQIIILENEEPPADIADSINHIIFTGSNTNGRYGFFPTQS</sequence>
<dbReference type="Proteomes" id="UP000830198">
    <property type="component" value="Chromosome"/>
</dbReference>
<gene>
    <name evidence="2" type="ORF">MYF79_08870</name>
</gene>
<dbReference type="EMBL" id="CP095855">
    <property type="protein sequence ID" value="UPK71388.1"/>
    <property type="molecule type" value="Genomic_DNA"/>
</dbReference>
<dbReference type="InterPro" id="IPR027417">
    <property type="entry name" value="P-loop_NTPase"/>
</dbReference>
<evidence type="ECO:0000256" key="1">
    <source>
        <dbReference type="SAM" id="Coils"/>
    </source>
</evidence>
<evidence type="ECO:0000313" key="3">
    <source>
        <dbReference type="Proteomes" id="UP000830198"/>
    </source>
</evidence>
<accession>A0ABY4I5N2</accession>
<dbReference type="Gene3D" id="3.40.50.300">
    <property type="entry name" value="P-loop containing nucleotide triphosphate hydrolases"/>
    <property type="match status" value="1"/>
</dbReference>
<organism evidence="2 3">
    <name type="scientific">Chitinophaga filiformis</name>
    <name type="common">Myxococcus filiformis</name>
    <name type="synonym">Flexibacter filiformis</name>
    <dbReference type="NCBI Taxonomy" id="104663"/>
    <lineage>
        <taxon>Bacteria</taxon>
        <taxon>Pseudomonadati</taxon>
        <taxon>Bacteroidota</taxon>
        <taxon>Chitinophagia</taxon>
        <taxon>Chitinophagales</taxon>
        <taxon>Chitinophagaceae</taxon>
        <taxon>Chitinophaga</taxon>
    </lineage>
</organism>
<protein>
    <recommendedName>
        <fullName evidence="4">AAA domain-containing protein</fullName>
    </recommendedName>
</protein>